<reference evidence="36" key="1">
    <citation type="submission" date="2025-08" db="UniProtKB">
        <authorList>
            <consortium name="RefSeq"/>
        </authorList>
    </citation>
    <scope>IDENTIFICATION</scope>
</reference>
<evidence type="ECO:0000256" key="21">
    <source>
        <dbReference type="ARBA" id="ARBA00026104"/>
    </source>
</evidence>
<evidence type="ECO:0000256" key="26">
    <source>
        <dbReference type="ARBA" id="ARBA00050861"/>
    </source>
</evidence>
<dbReference type="SUPFAM" id="SSF53474">
    <property type="entry name" value="alpha/beta-Hydrolases"/>
    <property type="match status" value="1"/>
</dbReference>
<keyword evidence="16" id="KW-0472">Membrane</keyword>
<dbReference type="AlphaFoldDB" id="A0AAJ7SFZ6"/>
<evidence type="ECO:0000256" key="27">
    <source>
        <dbReference type="ARBA" id="ARBA00052106"/>
    </source>
</evidence>
<comment type="catalytic activity">
    <reaction evidence="23">
        <text>1,2-di-(9Z-octadecenoyl)-sn-glycerol + H2O = 2-(9Z-octadecenoyl)-glycerol + (9Z)-octadecenoate + H(+)</text>
        <dbReference type="Rhea" id="RHEA:38511"/>
        <dbReference type="ChEBI" id="CHEBI:15377"/>
        <dbReference type="ChEBI" id="CHEBI:15378"/>
        <dbReference type="ChEBI" id="CHEBI:30823"/>
        <dbReference type="ChEBI" id="CHEBI:52333"/>
        <dbReference type="ChEBI" id="CHEBI:73990"/>
    </reaction>
    <physiologicalReaction direction="left-to-right" evidence="23">
        <dbReference type="Rhea" id="RHEA:38512"/>
    </physiologicalReaction>
</comment>
<comment type="cofactor">
    <cofactor evidence="1">
        <name>Ca(2+)</name>
        <dbReference type="ChEBI" id="CHEBI:29108"/>
    </cofactor>
</comment>
<evidence type="ECO:0000256" key="1">
    <source>
        <dbReference type="ARBA" id="ARBA00001913"/>
    </source>
</evidence>
<evidence type="ECO:0000256" key="17">
    <source>
        <dbReference type="ARBA" id="ARBA00023180"/>
    </source>
</evidence>
<evidence type="ECO:0000256" key="23">
    <source>
        <dbReference type="ARBA" id="ARBA00048382"/>
    </source>
</evidence>
<protein>
    <recommendedName>
        <fullName evidence="30">Diacylglycerol lipase-alpha</fullName>
        <ecNumber evidence="21">3.1.1.116</ecNumber>
    </recommendedName>
    <alternativeName>
        <fullName evidence="32">Neural stem cell-derived dendrite regulator</fullName>
    </alternativeName>
    <alternativeName>
        <fullName evidence="31">Sn1-specific diacylglycerol lipase alpha</fullName>
    </alternativeName>
</protein>
<keyword evidence="6" id="KW-0597">Phosphoprotein</keyword>
<evidence type="ECO:0000256" key="5">
    <source>
        <dbReference type="ARBA" id="ARBA00022475"/>
    </source>
</evidence>
<keyword evidence="12" id="KW-0442">Lipid degradation</keyword>
<dbReference type="GO" id="GO:0098839">
    <property type="term" value="C:postsynaptic density membrane"/>
    <property type="evidence" value="ECO:0007669"/>
    <property type="project" value="UniProtKB-SubCell"/>
</dbReference>
<dbReference type="GO" id="GO:0032591">
    <property type="term" value="C:dendritic spine membrane"/>
    <property type="evidence" value="ECO:0007669"/>
    <property type="project" value="UniProtKB-SubCell"/>
</dbReference>
<evidence type="ECO:0000256" key="19">
    <source>
        <dbReference type="ARBA" id="ARBA00023273"/>
    </source>
</evidence>
<dbReference type="GO" id="GO:0098921">
    <property type="term" value="P:retrograde trans-synaptic signaling by endocannabinoid"/>
    <property type="evidence" value="ECO:0007669"/>
    <property type="project" value="UniProtKB-ARBA"/>
</dbReference>
<evidence type="ECO:0000256" key="24">
    <source>
        <dbReference type="ARBA" id="ARBA00050486"/>
    </source>
</evidence>
<keyword evidence="11" id="KW-0106">Calcium</keyword>
<evidence type="ECO:0000256" key="6">
    <source>
        <dbReference type="ARBA" id="ARBA00022553"/>
    </source>
</evidence>
<evidence type="ECO:0000256" key="8">
    <source>
        <dbReference type="ARBA" id="ARBA00022723"/>
    </source>
</evidence>
<dbReference type="GO" id="GO:0031901">
    <property type="term" value="C:early endosome membrane"/>
    <property type="evidence" value="ECO:0007669"/>
    <property type="project" value="UniProtKB-SubCell"/>
</dbReference>
<dbReference type="PANTHER" id="PTHR45792">
    <property type="entry name" value="DIACYLGLYCEROL LIPASE HOMOLOG-RELATED"/>
    <property type="match status" value="1"/>
</dbReference>
<evidence type="ECO:0000256" key="14">
    <source>
        <dbReference type="ARBA" id="ARBA00023018"/>
    </source>
</evidence>
<keyword evidence="17" id="KW-0325">Glycoprotein</keyword>
<name>A0AAJ7SFZ6_9ACAR</name>
<keyword evidence="7" id="KW-0812">Transmembrane</keyword>
<evidence type="ECO:0000256" key="29">
    <source>
        <dbReference type="ARBA" id="ARBA00063298"/>
    </source>
</evidence>
<dbReference type="InterPro" id="IPR052214">
    <property type="entry name" value="DAG_Lipase-Related"/>
</dbReference>
<evidence type="ECO:0000256" key="25">
    <source>
        <dbReference type="ARBA" id="ARBA00050709"/>
    </source>
</evidence>
<dbReference type="Gene3D" id="3.40.50.1820">
    <property type="entry name" value="alpha/beta hydrolase"/>
    <property type="match status" value="1"/>
</dbReference>
<keyword evidence="5" id="KW-1003">Cell membrane</keyword>
<keyword evidence="8" id="KW-0479">Metal-binding</keyword>
<comment type="catalytic activity">
    <reaction evidence="20">
        <text>a 1,2-diacyl-sn-glycerol + H2O = a 2-acylglycerol + a fatty acid + H(+)</text>
        <dbReference type="Rhea" id="RHEA:33275"/>
        <dbReference type="ChEBI" id="CHEBI:15377"/>
        <dbReference type="ChEBI" id="CHEBI:15378"/>
        <dbReference type="ChEBI" id="CHEBI:17389"/>
        <dbReference type="ChEBI" id="CHEBI:17815"/>
        <dbReference type="ChEBI" id="CHEBI:28868"/>
        <dbReference type="EC" id="3.1.1.116"/>
    </reaction>
    <physiologicalReaction direction="left-to-right" evidence="20">
        <dbReference type="Rhea" id="RHEA:33276"/>
    </physiologicalReaction>
</comment>
<feature type="region of interest" description="Disordered" evidence="33">
    <location>
        <begin position="747"/>
        <end position="797"/>
    </location>
</feature>
<dbReference type="InterPro" id="IPR002921">
    <property type="entry name" value="Fungal_lipase-type"/>
</dbReference>
<keyword evidence="15" id="KW-0443">Lipid metabolism</keyword>
<keyword evidence="13" id="KW-1133">Transmembrane helix</keyword>
<evidence type="ECO:0000256" key="4">
    <source>
        <dbReference type="ARBA" id="ARBA00010701"/>
    </source>
</evidence>
<sequence length="868" mass="95716">MVSAIVGGAKGEPLLKFVKRQVQEVKNAPAEARTDSKDKEPNGRKTSSGSGRGQRVQRRMSQIEQDTRSRLLCCFSEGFFLALKEYRNSLTKACDPLRCCSTRPEKYGNSFMEIARVLSNLFRDLNVSGSDVAAGLVLLRKYQRLQRETIQEQIENDTYQFLSGVPITSQTHFLDVNEPEVCEEIEAITHYMEFALGVYGWPMYLMTNGVGRACACSFLGQLRCLCCLRKRDSESSNRSIVIEDNCCLCNFAAVDQMLMKNNPNVQVIYVSYHVNVNETPFLISLDHERRTVVVSIRGTLSLQDVLTDLNADGEELPIESPRPDWIGHKGMVKAAQYIKSKLIEDGLLNYAFSYSSDRGTSTYDLVLVGHSLGAGTAAILSILLKKTYPNLVCYAYSPPGGTLSIAAVEATKSFITSVVLGKDVVPRIGLHQIDALRSDLMNAISHSDDPKWKIIMGGMMCCSCCGRDSVKEDQLAAHMLHERSGLRHSESNITLNCSEPLFPPGRIIHIIRSHPKNNLANYDTSDTSVRSEKSIWRKIGFGSDEEPVYQALWTDPRNFDKVLVSPSMIQDHMPDKVLEALRKLLTKSGPTKPKRAVPARNEVLMAIHGEPLVLDPLAPMENEEHIAERVRAMQRVKVVTEAPRPASSISSLGLSFPAPNPRGAPLASPETLSEVSSVSGFCVGDPQGKRSSVIERAHSDQQVTEKCDVPLYLQQEAEVSSSAPASKLGEDIGEATDDSAFTAATSVLKDGSGNSSPGKKVRVSFDPPSDEDRRNSPRGVGWLASCSSDSPTTEDETQLTMEDQLAMLRTIPFPKDQDYDSDVDETASERSSQHASSSILPPVRQYYYYDYYDNGSDATHPAPTESAL</sequence>
<evidence type="ECO:0000256" key="11">
    <source>
        <dbReference type="ARBA" id="ARBA00022837"/>
    </source>
</evidence>
<dbReference type="EC" id="3.1.1.116" evidence="21"/>
<dbReference type="GO" id="GO:0019369">
    <property type="term" value="P:arachidonate metabolic process"/>
    <property type="evidence" value="ECO:0007669"/>
    <property type="project" value="TreeGrafter"/>
</dbReference>
<keyword evidence="14" id="KW-0770">Synapse</keyword>
<dbReference type="Pfam" id="PF01764">
    <property type="entry name" value="Lipase_3"/>
    <property type="match status" value="1"/>
</dbReference>
<organism evidence="35 36">
    <name type="scientific">Galendromus occidentalis</name>
    <name type="common">western predatory mite</name>
    <dbReference type="NCBI Taxonomy" id="34638"/>
    <lineage>
        <taxon>Eukaryota</taxon>
        <taxon>Metazoa</taxon>
        <taxon>Ecdysozoa</taxon>
        <taxon>Arthropoda</taxon>
        <taxon>Chelicerata</taxon>
        <taxon>Arachnida</taxon>
        <taxon>Acari</taxon>
        <taxon>Parasitiformes</taxon>
        <taxon>Mesostigmata</taxon>
        <taxon>Gamasina</taxon>
        <taxon>Phytoseioidea</taxon>
        <taxon>Phytoseiidae</taxon>
        <taxon>Typhlodrominae</taxon>
        <taxon>Galendromus</taxon>
    </lineage>
</organism>
<evidence type="ECO:0000256" key="7">
    <source>
        <dbReference type="ARBA" id="ARBA00022692"/>
    </source>
</evidence>
<gene>
    <name evidence="36" type="primary">LOC100897705</name>
</gene>
<comment type="catalytic activity">
    <reaction evidence="27">
        <text>1-octadecanoyl-2-(5Z,8Z,11Z,14Z-eicosatetraenoyl)-sn-glycerol + H2O = 2-(5Z,8Z,11Z,14Z-eicosatetraenoyl)-glycerol + octadecanoate + H(+)</text>
        <dbReference type="Rhea" id="RHEA:38507"/>
        <dbReference type="ChEBI" id="CHEBI:15377"/>
        <dbReference type="ChEBI" id="CHEBI:15378"/>
        <dbReference type="ChEBI" id="CHEBI:25629"/>
        <dbReference type="ChEBI" id="CHEBI:52392"/>
        <dbReference type="ChEBI" id="CHEBI:75728"/>
    </reaction>
    <physiologicalReaction direction="left-to-right" evidence="27">
        <dbReference type="Rhea" id="RHEA:38508"/>
    </physiologicalReaction>
</comment>
<comment type="similarity">
    <text evidence="4">Belongs to the AB hydrolase superfamily. Lipase family.</text>
</comment>
<evidence type="ECO:0000256" key="10">
    <source>
        <dbReference type="ARBA" id="ARBA00022801"/>
    </source>
</evidence>
<evidence type="ECO:0000256" key="28">
    <source>
        <dbReference type="ARBA" id="ARBA00052463"/>
    </source>
</evidence>
<dbReference type="Proteomes" id="UP000694867">
    <property type="component" value="Unplaced"/>
</dbReference>
<comment type="catalytic activity">
    <reaction evidence="25">
        <text>1-(9Z-octadecenoyl)-2-(9Z,12Z-octadecadienoyl)-sn-glycerol + H2O = 2-(9Z,12Z-octadecadienoyl)-glycerol + (9Z)-octadecenoate + H(+)</text>
        <dbReference type="Rhea" id="RHEA:38523"/>
        <dbReference type="ChEBI" id="CHEBI:15377"/>
        <dbReference type="ChEBI" id="CHEBI:15378"/>
        <dbReference type="ChEBI" id="CHEBI:30823"/>
        <dbReference type="ChEBI" id="CHEBI:75450"/>
        <dbReference type="ChEBI" id="CHEBI:75457"/>
    </reaction>
    <physiologicalReaction direction="left-to-right" evidence="25">
        <dbReference type="Rhea" id="RHEA:38524"/>
    </physiologicalReaction>
</comment>
<evidence type="ECO:0000256" key="20">
    <source>
        <dbReference type="ARBA" id="ARBA00024531"/>
    </source>
</evidence>
<comment type="catalytic activity">
    <reaction evidence="26">
        <text>1-(9Z-octadecenoyl)-2-(5Z,8Z,11Z,14Z-eicosatetraenoyl)-sn-glycerol + H2O = 2-(5Z,8Z,11Z,14Z-eicosatetraenoyl)-glycerol + (9Z)-octadecenoate + H(+)</text>
        <dbReference type="Rhea" id="RHEA:38515"/>
        <dbReference type="ChEBI" id="CHEBI:15377"/>
        <dbReference type="ChEBI" id="CHEBI:15378"/>
        <dbReference type="ChEBI" id="CHEBI:30823"/>
        <dbReference type="ChEBI" id="CHEBI:52392"/>
        <dbReference type="ChEBI" id="CHEBI:75449"/>
    </reaction>
    <physiologicalReaction direction="left-to-right" evidence="26">
        <dbReference type="Rhea" id="RHEA:38516"/>
    </physiologicalReaction>
</comment>
<evidence type="ECO:0000256" key="16">
    <source>
        <dbReference type="ARBA" id="ARBA00023136"/>
    </source>
</evidence>
<dbReference type="GO" id="GO:0046340">
    <property type="term" value="P:diacylglycerol catabolic process"/>
    <property type="evidence" value="ECO:0007669"/>
    <property type="project" value="TreeGrafter"/>
</dbReference>
<evidence type="ECO:0000259" key="34">
    <source>
        <dbReference type="Pfam" id="PF01764"/>
    </source>
</evidence>
<keyword evidence="9" id="KW-0967">Endosome</keyword>
<keyword evidence="35" id="KW-1185">Reference proteome</keyword>
<dbReference type="KEGG" id="goe:100897705"/>
<evidence type="ECO:0000256" key="32">
    <source>
        <dbReference type="ARBA" id="ARBA00082132"/>
    </source>
</evidence>
<feature type="region of interest" description="Disordered" evidence="33">
    <location>
        <begin position="647"/>
        <end position="671"/>
    </location>
</feature>
<feature type="domain" description="Fungal lipase-type" evidence="34">
    <location>
        <begin position="293"/>
        <end position="428"/>
    </location>
</feature>
<evidence type="ECO:0000256" key="18">
    <source>
        <dbReference type="ARBA" id="ARBA00023257"/>
    </source>
</evidence>
<dbReference type="GO" id="GO:0046872">
    <property type="term" value="F:metal ion binding"/>
    <property type="evidence" value="ECO:0007669"/>
    <property type="project" value="UniProtKB-KW"/>
</dbReference>
<evidence type="ECO:0000256" key="22">
    <source>
        <dbReference type="ARBA" id="ARBA00037872"/>
    </source>
</evidence>
<evidence type="ECO:0000256" key="3">
    <source>
        <dbReference type="ARBA" id="ARBA00004520"/>
    </source>
</evidence>
<evidence type="ECO:0000256" key="13">
    <source>
        <dbReference type="ARBA" id="ARBA00022989"/>
    </source>
</evidence>
<dbReference type="GO" id="GO:0004465">
    <property type="term" value="F:lipoprotein lipase activity"/>
    <property type="evidence" value="ECO:0007669"/>
    <property type="project" value="TreeGrafter"/>
</dbReference>
<evidence type="ECO:0000256" key="2">
    <source>
        <dbReference type="ARBA" id="ARBA00004332"/>
    </source>
</evidence>
<evidence type="ECO:0000313" key="36">
    <source>
        <dbReference type="RefSeq" id="XP_028967987.1"/>
    </source>
</evidence>
<evidence type="ECO:0000256" key="33">
    <source>
        <dbReference type="SAM" id="MobiDB-lite"/>
    </source>
</evidence>
<dbReference type="PANTHER" id="PTHR45792:SF8">
    <property type="entry name" value="DIACYLGLYCEROL LIPASE-ALPHA"/>
    <property type="match status" value="1"/>
</dbReference>
<evidence type="ECO:0000256" key="9">
    <source>
        <dbReference type="ARBA" id="ARBA00022753"/>
    </source>
</evidence>
<dbReference type="InterPro" id="IPR029058">
    <property type="entry name" value="AB_hydrolase_fold"/>
</dbReference>
<proteinExistence type="inferred from homology"/>
<dbReference type="FunFam" id="3.40.50.1820:FF:000015">
    <property type="entry name" value="Sn1-specific diacylglycerol lipase alpha"/>
    <property type="match status" value="1"/>
</dbReference>
<keyword evidence="19" id="KW-0966">Cell projection</keyword>
<keyword evidence="10" id="KW-0378">Hydrolase</keyword>
<evidence type="ECO:0000256" key="31">
    <source>
        <dbReference type="ARBA" id="ARBA00081678"/>
    </source>
</evidence>
<dbReference type="CDD" id="cd00519">
    <property type="entry name" value="Lipase_3"/>
    <property type="match status" value="1"/>
</dbReference>
<dbReference type="GO" id="GO:0047372">
    <property type="term" value="F:monoacylglycerol lipase activity"/>
    <property type="evidence" value="ECO:0007669"/>
    <property type="project" value="UniProtKB-ARBA"/>
</dbReference>
<comment type="catalytic activity">
    <reaction evidence="28">
        <text>1-(9Z-octadecenoyl)-2-O-(5Z,8Z,11Z,14Z-eicosatetraenyl)-sn-glycerol + H2O = 2-O-(5Z,8Z,11Z,14Z)-eicosatetraenylglycerol + (9Z)-octadecenoate + H(+)</text>
        <dbReference type="Rhea" id="RHEA:38527"/>
        <dbReference type="ChEBI" id="CHEBI:15377"/>
        <dbReference type="ChEBI" id="CHEBI:15378"/>
        <dbReference type="ChEBI" id="CHEBI:30823"/>
        <dbReference type="ChEBI" id="CHEBI:75913"/>
        <dbReference type="ChEBI" id="CHEBI:75914"/>
    </reaction>
    <physiologicalReaction direction="left-to-right" evidence="28">
        <dbReference type="Rhea" id="RHEA:38528"/>
    </physiologicalReaction>
</comment>
<evidence type="ECO:0000256" key="15">
    <source>
        <dbReference type="ARBA" id="ARBA00023098"/>
    </source>
</evidence>
<comment type="subunit">
    <text evidence="29">Interacts (via C-terminal) with CAMK2A; leading to the phosphorylation and inhibition of DAGLA enzymatic activity. Interacts (via PPXXF motif) with HOMER1 and HOMER2; this interaction is required for DAGLA membrane localization.</text>
</comment>
<accession>A0AAJ7SFZ6</accession>
<feature type="region of interest" description="Disordered" evidence="33">
    <location>
        <begin position="25"/>
        <end position="63"/>
    </location>
</feature>
<dbReference type="GeneID" id="100897705"/>
<dbReference type="RefSeq" id="XP_028967987.1">
    <property type="nucleotide sequence ID" value="XM_029112154.1"/>
</dbReference>
<evidence type="ECO:0000256" key="30">
    <source>
        <dbReference type="ARBA" id="ARBA00071957"/>
    </source>
</evidence>
<comment type="catalytic activity">
    <reaction evidence="24">
        <text>1-(9Z-octadecenoyl)-2-octadecanoyl-sn-glycerol + H2O = 2-octadecanoylglycerol + (9Z)-octadecenoate + H(+)</text>
        <dbReference type="Rhea" id="RHEA:38519"/>
        <dbReference type="ChEBI" id="CHEBI:15377"/>
        <dbReference type="ChEBI" id="CHEBI:15378"/>
        <dbReference type="ChEBI" id="CHEBI:30823"/>
        <dbReference type="ChEBI" id="CHEBI:75448"/>
        <dbReference type="ChEBI" id="CHEBI:75456"/>
    </reaction>
    <physiologicalReaction direction="left-to-right" evidence="24">
        <dbReference type="Rhea" id="RHEA:38520"/>
    </physiologicalReaction>
</comment>
<keyword evidence="18" id="KW-0628">Postsynaptic cell membrane</keyword>
<evidence type="ECO:0000313" key="35">
    <source>
        <dbReference type="Proteomes" id="UP000694867"/>
    </source>
</evidence>
<comment type="subcellular location">
    <subcellularLocation>
        <location evidence="2">Cell projection</location>
        <location evidence="2">Dendritic spine membrane</location>
        <topology evidence="2">Multi-pass membrane protein</topology>
    </subcellularLocation>
    <subcellularLocation>
        <location evidence="3">Early endosome membrane</location>
        <topology evidence="3">Multi-pass membrane protein</topology>
    </subcellularLocation>
    <subcellularLocation>
        <location evidence="22">Postsynaptic density membrane</location>
        <topology evidence="22">Multi-pass membrane protein</topology>
    </subcellularLocation>
</comment>
<feature type="compositionally biased region" description="Basic and acidic residues" evidence="33">
    <location>
        <begin position="32"/>
        <end position="43"/>
    </location>
</feature>
<evidence type="ECO:0000256" key="12">
    <source>
        <dbReference type="ARBA" id="ARBA00022963"/>
    </source>
</evidence>
<feature type="region of interest" description="Disordered" evidence="33">
    <location>
        <begin position="812"/>
        <end position="839"/>
    </location>
</feature>